<sequence length="158" mass="18317">MLIATNSSKIDISLEVKTAELAKSFSKILKKGDIVFFHGEIGVGKTTFIRYLVNYLQTDNHLIQTEVTSPTFNLVNEYDVGVFTIQHYDLYRLTNSQETKNIGLFENQKEILTLIEWPEKIDNKIDNKIDLFFEYEENMNKKFLTIKGISNKILNEIS</sequence>
<comment type="caution">
    <text evidence="11">The sequence shown here is derived from an EMBL/GenBank/DDBJ whole genome shotgun (WGS) entry which is preliminary data.</text>
</comment>
<evidence type="ECO:0000256" key="1">
    <source>
        <dbReference type="ARBA" id="ARBA00004496"/>
    </source>
</evidence>
<evidence type="ECO:0000313" key="12">
    <source>
        <dbReference type="Proteomes" id="UP001166004"/>
    </source>
</evidence>
<dbReference type="Pfam" id="PF02367">
    <property type="entry name" value="TsaE"/>
    <property type="match status" value="1"/>
</dbReference>
<evidence type="ECO:0000256" key="7">
    <source>
        <dbReference type="ARBA" id="ARBA00022741"/>
    </source>
</evidence>
<keyword evidence="9" id="KW-0460">Magnesium</keyword>
<evidence type="ECO:0000256" key="4">
    <source>
        <dbReference type="ARBA" id="ARBA00022490"/>
    </source>
</evidence>
<gene>
    <name evidence="11" type="ORF">VP91_00005750</name>
</gene>
<keyword evidence="7" id="KW-0547">Nucleotide-binding</keyword>
<evidence type="ECO:0000256" key="5">
    <source>
        <dbReference type="ARBA" id="ARBA00022694"/>
    </source>
</evidence>
<dbReference type="InterPro" id="IPR027417">
    <property type="entry name" value="P-loop_NTPase"/>
</dbReference>
<proteinExistence type="inferred from homology"/>
<organism evidence="11 12">
    <name type="scientific">Pelagibacter ubique</name>
    <dbReference type="NCBI Taxonomy" id="198252"/>
    <lineage>
        <taxon>Bacteria</taxon>
        <taxon>Pseudomonadati</taxon>
        <taxon>Pseudomonadota</taxon>
        <taxon>Alphaproteobacteria</taxon>
        <taxon>Candidatus Pelagibacterales</taxon>
        <taxon>Candidatus Pelagibacteraceae</taxon>
        <taxon>Candidatus Pelagibacter</taxon>
    </lineage>
</organism>
<reference evidence="11 12" key="1">
    <citation type="submission" date="2019-07" db="EMBL/GenBank/DDBJ databases">
        <title>SAR11 Genome Evolution.</title>
        <authorList>
            <person name="Giovannoni S."/>
        </authorList>
    </citation>
    <scope>NUCLEOTIDE SEQUENCE [LARGE SCALE GENOMIC DNA]</scope>
    <source>
        <strain evidence="11 12">HTCC9565</strain>
    </source>
</reference>
<evidence type="ECO:0000313" key="11">
    <source>
        <dbReference type="EMBL" id="NMN67432.1"/>
    </source>
</evidence>
<keyword evidence="12" id="KW-1185">Reference proteome</keyword>
<evidence type="ECO:0000256" key="2">
    <source>
        <dbReference type="ARBA" id="ARBA00007599"/>
    </source>
</evidence>
<evidence type="ECO:0000256" key="10">
    <source>
        <dbReference type="ARBA" id="ARBA00032441"/>
    </source>
</evidence>
<protein>
    <recommendedName>
        <fullName evidence="3">tRNA threonylcarbamoyladenosine biosynthesis protein TsaE</fullName>
    </recommendedName>
    <alternativeName>
        <fullName evidence="10">t(6)A37 threonylcarbamoyladenosine biosynthesis protein TsaE</fullName>
    </alternativeName>
</protein>
<dbReference type="NCBIfam" id="TIGR00150">
    <property type="entry name" value="T6A_YjeE"/>
    <property type="match status" value="1"/>
</dbReference>
<dbReference type="PANTHER" id="PTHR33540">
    <property type="entry name" value="TRNA THREONYLCARBAMOYLADENOSINE BIOSYNTHESIS PROTEIN TSAE"/>
    <property type="match status" value="1"/>
</dbReference>
<comment type="similarity">
    <text evidence="2">Belongs to the TsaE family.</text>
</comment>
<evidence type="ECO:0000256" key="6">
    <source>
        <dbReference type="ARBA" id="ARBA00022723"/>
    </source>
</evidence>
<dbReference type="RefSeq" id="WP_169035929.1">
    <property type="nucleotide sequence ID" value="NZ_LANA01000001.1"/>
</dbReference>
<dbReference type="PANTHER" id="PTHR33540:SF2">
    <property type="entry name" value="TRNA THREONYLCARBAMOYLADENOSINE BIOSYNTHESIS PROTEIN TSAE"/>
    <property type="match status" value="1"/>
</dbReference>
<keyword evidence="4" id="KW-0963">Cytoplasm</keyword>
<name>A0ABX1T011_PELUQ</name>
<evidence type="ECO:0000256" key="9">
    <source>
        <dbReference type="ARBA" id="ARBA00022842"/>
    </source>
</evidence>
<accession>A0ABX1T011</accession>
<dbReference type="InterPro" id="IPR003442">
    <property type="entry name" value="T6A_TsaE"/>
</dbReference>
<keyword evidence="6" id="KW-0479">Metal-binding</keyword>
<keyword evidence="8" id="KW-0067">ATP-binding</keyword>
<comment type="subcellular location">
    <subcellularLocation>
        <location evidence="1">Cytoplasm</location>
    </subcellularLocation>
</comment>
<keyword evidence="5" id="KW-0819">tRNA processing</keyword>
<evidence type="ECO:0000256" key="3">
    <source>
        <dbReference type="ARBA" id="ARBA00019010"/>
    </source>
</evidence>
<dbReference type="EMBL" id="LANA01000001">
    <property type="protein sequence ID" value="NMN67432.1"/>
    <property type="molecule type" value="Genomic_DNA"/>
</dbReference>
<dbReference type="Gene3D" id="3.40.50.300">
    <property type="entry name" value="P-loop containing nucleotide triphosphate hydrolases"/>
    <property type="match status" value="1"/>
</dbReference>
<dbReference type="SUPFAM" id="SSF52540">
    <property type="entry name" value="P-loop containing nucleoside triphosphate hydrolases"/>
    <property type="match status" value="1"/>
</dbReference>
<evidence type="ECO:0000256" key="8">
    <source>
        <dbReference type="ARBA" id="ARBA00022840"/>
    </source>
</evidence>
<dbReference type="Proteomes" id="UP001166004">
    <property type="component" value="Unassembled WGS sequence"/>
</dbReference>